<dbReference type="AlphaFoldDB" id="A0A1F6V9I3"/>
<dbReference type="InterPro" id="IPR045398">
    <property type="entry name" value="DUF6515"/>
</dbReference>
<evidence type="ECO:0000256" key="1">
    <source>
        <dbReference type="SAM" id="MobiDB-lite"/>
    </source>
</evidence>
<gene>
    <name evidence="3" type="ORF">A2W18_02120</name>
</gene>
<evidence type="ECO:0008006" key="5">
    <source>
        <dbReference type="Google" id="ProtNLM"/>
    </source>
</evidence>
<protein>
    <recommendedName>
        <fullName evidence="5">Glycine zipper family protein</fullName>
    </recommendedName>
</protein>
<dbReference type="Proteomes" id="UP000179076">
    <property type="component" value="Unassembled WGS sequence"/>
</dbReference>
<sequence>MRIMLFAILAGAMSSGAQADDRGHKDRGGDRDRQSHERHEQRFLDARHHHNRYYPTPGYVVRTLPPQRIVAVHRGAHFYFFDGAWFRADGRYFIAVAAPIGIAIHVLPRFYTRLWIGGVPYYYANSVYYVQSPQGYVVTQPPTGQAIVEAPADSSGGATDEIIEQPADAQVSQAPADLYVYPARGQSQQRLDTDRNECHAWAVAKAGYDPNHASTGFQIGQKRLDYDRAIGACLEGRGYTVK</sequence>
<evidence type="ECO:0000313" key="4">
    <source>
        <dbReference type="Proteomes" id="UP000179076"/>
    </source>
</evidence>
<feature type="signal peptide" evidence="2">
    <location>
        <begin position="1"/>
        <end position="19"/>
    </location>
</feature>
<keyword evidence="2" id="KW-0732">Signal</keyword>
<feature type="region of interest" description="Disordered" evidence="1">
    <location>
        <begin position="17"/>
        <end position="39"/>
    </location>
</feature>
<feature type="compositionally biased region" description="Basic and acidic residues" evidence="1">
    <location>
        <begin position="19"/>
        <end position="39"/>
    </location>
</feature>
<reference evidence="3 4" key="1">
    <citation type="journal article" date="2016" name="Nat. Commun.">
        <title>Thousands of microbial genomes shed light on interconnected biogeochemical processes in an aquifer system.</title>
        <authorList>
            <person name="Anantharaman K."/>
            <person name="Brown C.T."/>
            <person name="Hug L.A."/>
            <person name="Sharon I."/>
            <person name="Castelle C.J."/>
            <person name="Probst A.J."/>
            <person name="Thomas B.C."/>
            <person name="Singh A."/>
            <person name="Wilkins M.J."/>
            <person name="Karaoz U."/>
            <person name="Brodie E.L."/>
            <person name="Williams K.H."/>
            <person name="Hubbard S.S."/>
            <person name="Banfield J.F."/>
        </authorList>
    </citation>
    <scope>NUCLEOTIDE SEQUENCE [LARGE SCALE GENOMIC DNA]</scope>
</reference>
<organism evidence="3 4">
    <name type="scientific">Candidatus Muproteobacteria bacterium RBG_16_60_9</name>
    <dbReference type="NCBI Taxonomy" id="1817755"/>
    <lineage>
        <taxon>Bacteria</taxon>
        <taxon>Pseudomonadati</taxon>
        <taxon>Pseudomonadota</taxon>
        <taxon>Candidatus Muproteobacteria</taxon>
    </lineage>
</organism>
<evidence type="ECO:0000313" key="3">
    <source>
        <dbReference type="EMBL" id="OGI66333.1"/>
    </source>
</evidence>
<proteinExistence type="predicted"/>
<name>A0A1F6V9I3_9PROT</name>
<dbReference type="Pfam" id="PF20125">
    <property type="entry name" value="DUF6515"/>
    <property type="match status" value="1"/>
</dbReference>
<comment type="caution">
    <text evidence="3">The sequence shown here is derived from an EMBL/GenBank/DDBJ whole genome shotgun (WGS) entry which is preliminary data.</text>
</comment>
<evidence type="ECO:0000256" key="2">
    <source>
        <dbReference type="SAM" id="SignalP"/>
    </source>
</evidence>
<dbReference type="EMBL" id="MFSP01000090">
    <property type="protein sequence ID" value="OGI66333.1"/>
    <property type="molecule type" value="Genomic_DNA"/>
</dbReference>
<accession>A0A1F6V9I3</accession>
<feature type="chain" id="PRO_5009527177" description="Glycine zipper family protein" evidence="2">
    <location>
        <begin position="20"/>
        <end position="242"/>
    </location>
</feature>